<reference evidence="1 2" key="1">
    <citation type="submission" date="2024-02" db="EMBL/GenBank/DDBJ databases">
        <title>Deinococcus carri NBRC 110142.</title>
        <authorList>
            <person name="Ichikawa N."/>
            <person name="Katano-Makiyama Y."/>
            <person name="Hidaka K."/>
        </authorList>
    </citation>
    <scope>NUCLEOTIDE SEQUENCE [LARGE SCALE GENOMIC DNA]</scope>
    <source>
        <strain evidence="1 2">NBRC 110142</strain>
    </source>
</reference>
<accession>A0ABP9WCS9</accession>
<proteinExistence type="predicted"/>
<evidence type="ECO:0000313" key="1">
    <source>
        <dbReference type="EMBL" id="GAA5514946.1"/>
    </source>
</evidence>
<organism evidence="1 2">
    <name type="scientific">Deinococcus carri</name>
    <dbReference type="NCBI Taxonomy" id="1211323"/>
    <lineage>
        <taxon>Bacteria</taxon>
        <taxon>Thermotogati</taxon>
        <taxon>Deinococcota</taxon>
        <taxon>Deinococci</taxon>
        <taxon>Deinococcales</taxon>
        <taxon>Deinococcaceae</taxon>
        <taxon>Deinococcus</taxon>
    </lineage>
</organism>
<keyword evidence="2" id="KW-1185">Reference proteome</keyword>
<comment type="caution">
    <text evidence="1">The sequence shown here is derived from an EMBL/GenBank/DDBJ whole genome shotgun (WGS) entry which is preliminary data.</text>
</comment>
<name>A0ABP9WCS9_9DEIO</name>
<sequence>MTSLHPAQRKALLRHTLAIDRVLTTAQLTRRGLLETAEWLELPRVTRTCRTRVTQSESDTDLTFVALRAEDLDCPSRDLMHLAGLAEARHRITLAEGEVWRHVSLQGRVKRHQAHAEILQTLDPSRRSDWAVEYDAGYSWGRITDKLVAADEGGYLKVYWATSIHARTLTVMTLAQQLQQAGRLPHLTQVETRFVDFWTPREPYVGRPRCHKPTALTHVFPARAG</sequence>
<dbReference type="RefSeq" id="WP_345468250.1">
    <property type="nucleotide sequence ID" value="NZ_BAABRP010000028.1"/>
</dbReference>
<evidence type="ECO:0000313" key="2">
    <source>
        <dbReference type="Proteomes" id="UP001401887"/>
    </source>
</evidence>
<dbReference type="EMBL" id="BAABRP010000028">
    <property type="protein sequence ID" value="GAA5514946.1"/>
    <property type="molecule type" value="Genomic_DNA"/>
</dbReference>
<dbReference type="Proteomes" id="UP001401887">
    <property type="component" value="Unassembled WGS sequence"/>
</dbReference>
<protein>
    <submittedName>
        <fullName evidence="1">Uncharacterized protein</fullName>
    </submittedName>
</protein>
<gene>
    <name evidence="1" type="ORF">Dcar01_03710</name>
</gene>